<comment type="caution">
    <text evidence="1">The sequence shown here is derived from an EMBL/GenBank/DDBJ whole genome shotgun (WGS) entry which is preliminary data.</text>
</comment>
<dbReference type="Proteomes" id="UP000621454">
    <property type="component" value="Unassembled WGS sequence"/>
</dbReference>
<keyword evidence="2" id="KW-1185">Reference proteome</keyword>
<reference evidence="1" key="1">
    <citation type="journal article" date="2014" name="Int. J. Syst. Evol. Microbiol.">
        <title>Complete genome sequence of Corynebacterium casei LMG S-19264T (=DSM 44701T), isolated from a smear-ripened cheese.</title>
        <authorList>
            <consortium name="US DOE Joint Genome Institute (JGI-PGF)"/>
            <person name="Walter F."/>
            <person name="Albersmeier A."/>
            <person name="Kalinowski J."/>
            <person name="Ruckert C."/>
        </authorList>
    </citation>
    <scope>NUCLEOTIDE SEQUENCE</scope>
    <source>
        <strain evidence="1">CGMCC 1.12827</strain>
    </source>
</reference>
<evidence type="ECO:0000313" key="1">
    <source>
        <dbReference type="EMBL" id="GGB33882.1"/>
    </source>
</evidence>
<gene>
    <name evidence="1" type="ORF">GCM10011489_22490</name>
</gene>
<evidence type="ECO:0000313" key="2">
    <source>
        <dbReference type="Proteomes" id="UP000621454"/>
    </source>
</evidence>
<dbReference type="RefSeq" id="WP_188586683.1">
    <property type="nucleotide sequence ID" value="NZ_BMGC01000014.1"/>
</dbReference>
<sequence>MTLSEILPSLAAASVERSFGPCTWGEHVSACGHDIRIGALSLTEALADRPTPFRVGDLLICRITAITAAPASTGSSMGWPETGSPETGRRHLHIDADLGTDRVIDDIAFPGTCLAGARMGDVTIVERGGIRRTVHAELPRELGVGAAILLVTASTSVPPRPQSVAHVAMAADV</sequence>
<dbReference type="AlphaFoldDB" id="A0A916T6T7"/>
<organism evidence="1 2">
    <name type="scientific">Gordonia jinhuaensis</name>
    <dbReference type="NCBI Taxonomy" id="1517702"/>
    <lineage>
        <taxon>Bacteria</taxon>
        <taxon>Bacillati</taxon>
        <taxon>Actinomycetota</taxon>
        <taxon>Actinomycetes</taxon>
        <taxon>Mycobacteriales</taxon>
        <taxon>Gordoniaceae</taxon>
        <taxon>Gordonia</taxon>
    </lineage>
</organism>
<dbReference type="EMBL" id="BMGC01000014">
    <property type="protein sequence ID" value="GGB33882.1"/>
    <property type="molecule type" value="Genomic_DNA"/>
</dbReference>
<proteinExistence type="predicted"/>
<reference evidence="1" key="2">
    <citation type="submission" date="2020-09" db="EMBL/GenBank/DDBJ databases">
        <authorList>
            <person name="Sun Q."/>
            <person name="Zhou Y."/>
        </authorList>
    </citation>
    <scope>NUCLEOTIDE SEQUENCE</scope>
    <source>
        <strain evidence="1">CGMCC 1.12827</strain>
    </source>
</reference>
<name>A0A916T6T7_9ACTN</name>
<accession>A0A916T6T7</accession>
<protein>
    <submittedName>
        <fullName evidence="1">Uncharacterized protein</fullName>
    </submittedName>
</protein>